<evidence type="ECO:0000313" key="3">
    <source>
        <dbReference type="EMBL" id="KAF2221093.1"/>
    </source>
</evidence>
<keyword evidence="4" id="KW-1185">Reference proteome</keyword>
<feature type="region of interest" description="Disordered" evidence="1">
    <location>
        <begin position="461"/>
        <end position="490"/>
    </location>
</feature>
<name>A0A6A6G695_9PEZI</name>
<sequence>MSRFSRIHGFCTVSGILLADESLTLVDYFAIEPVEAQDGVPSLSIYYRAPAANPTTYATTAQAAAAGQNGPAGSLPGNAPGVNLTLSGAAAQPASITAPTPAPALPALTAAAPTAAAPATGKPVGADVMSAGKLTEDQWGVVLRNCGVFYGWIVDRETRQIRRAPKAAFQLRSKTDPYADPYAAAAQNAAVQGLANGYADNAVVATGPSSQQETSATTPLTQEQAQKGGLNQAPVASNSTATTDNAISVPATAEEASQDLELPSERAARLAAAATPPSTNTVSSPFRIPIKSDKGIPNYRVNDDSKIDITVCTHQLAVSLAHNDFSSQSTEASVSGGAFGVTVGVSAGYAKSESSAVSHTSNMQTQIMVARYMYPRCDLFLTPDDLEPSPELAQLVDTVRQTKSIKALRKIQAEFGQVFCQQLTLGARLLSTRTMSSNKETSDEEKKQEFKVSVGVSVSTPYGGASVKHEEAKGSGDKSSRSETNTNDNNVFEAVGGDTLLSTNPLAWSQSVGAPDLWRVINRDSLSPLVDMLASMPGFEAAQSWFVQAVPALSTYLTLDDTKKVTARLKVQAPTNSLDVSNLDGRAVHYLGHHPDDNLTPRLCEISTQDFWFRVETTIERTLFEPFSWKAPSLRGFAGYEIEGSKFGSKYNKSFAATNWNIIAPFSDTLSHGCRVILQTVPYIDPAAAPTVGGGKDSTPSPSHMVVFRNAQGEFVPGMSDRDEYQYWRLLKVGAAKPNEPLQPGDDVRLCWAFKDQETGFRDYVQDTFGRRQNKKPAGVRADVLYLKVPWPRFELPNRPTSMILCGEETMEQSLVDVETKLGRFKYMMQDLRLRIDTVDNRGRGDADDYLLRGVYQSGDQINISIKPGNPLQMWARIFNFGI</sequence>
<proteinExistence type="predicted"/>
<protein>
    <recommendedName>
        <fullName evidence="2">MACPF-like domain-containing protein</fullName>
    </recommendedName>
</protein>
<reference evidence="4" key="1">
    <citation type="journal article" date="2020" name="Stud. Mycol.">
        <title>101 Dothideomycetes genomes: A test case for predicting lifestyles and emergence of pathogens.</title>
        <authorList>
            <person name="Haridas S."/>
            <person name="Albert R."/>
            <person name="Binder M."/>
            <person name="Bloem J."/>
            <person name="LaButti K."/>
            <person name="Salamov A."/>
            <person name="Andreopoulos B."/>
            <person name="Baker S."/>
            <person name="Barry K."/>
            <person name="Bills G."/>
            <person name="Bluhm B."/>
            <person name="Cannon C."/>
            <person name="Castanera R."/>
            <person name="Culley D."/>
            <person name="Daum C."/>
            <person name="Ezra D."/>
            <person name="Gonzalez J."/>
            <person name="Henrissat B."/>
            <person name="Kuo A."/>
            <person name="Liang C."/>
            <person name="Lipzen A."/>
            <person name="Lutzoni F."/>
            <person name="Magnuson J."/>
            <person name="Mondo S."/>
            <person name="Nolan M."/>
            <person name="Ohm R."/>
            <person name="Pangilinan J."/>
            <person name="Park H.-J."/>
            <person name="Ramirez L."/>
            <person name="Alfaro M."/>
            <person name="Sun H."/>
            <person name="Tritt A."/>
            <person name="Yoshinaga Y."/>
            <person name="Zwiers L.-H."/>
            <person name="Turgeon B."/>
            <person name="Goodwin S."/>
            <person name="Spatafora J."/>
            <person name="Crous P."/>
            <person name="Grigoriev I."/>
        </authorList>
    </citation>
    <scope>NUCLEOTIDE SEQUENCE [LARGE SCALE GENOMIC DNA]</scope>
    <source>
        <strain evidence="4">CECT 20119</strain>
    </source>
</reference>
<evidence type="ECO:0000313" key="4">
    <source>
        <dbReference type="Proteomes" id="UP000799538"/>
    </source>
</evidence>
<feature type="compositionally biased region" description="Polar residues" evidence="1">
    <location>
        <begin position="207"/>
        <end position="225"/>
    </location>
</feature>
<accession>A0A6A6G695</accession>
<dbReference type="Pfam" id="PF22693">
    <property type="entry name" value="MACPF_1"/>
    <property type="match status" value="1"/>
</dbReference>
<dbReference type="OrthoDB" id="3866630at2759"/>
<dbReference type="InterPro" id="IPR054586">
    <property type="entry name" value="MACPF_1_fungal"/>
</dbReference>
<dbReference type="EMBL" id="ML992511">
    <property type="protein sequence ID" value="KAF2221093.1"/>
    <property type="molecule type" value="Genomic_DNA"/>
</dbReference>
<evidence type="ECO:0000256" key="1">
    <source>
        <dbReference type="SAM" id="MobiDB-lite"/>
    </source>
</evidence>
<dbReference type="AlphaFoldDB" id="A0A6A6G695"/>
<feature type="compositionally biased region" description="Basic and acidic residues" evidence="1">
    <location>
        <begin position="467"/>
        <end position="481"/>
    </location>
</feature>
<gene>
    <name evidence="3" type="ORF">BDZ85DRAFT_240689</name>
</gene>
<evidence type="ECO:0000259" key="2">
    <source>
        <dbReference type="Pfam" id="PF22693"/>
    </source>
</evidence>
<feature type="domain" description="MACPF-like" evidence="2">
    <location>
        <begin position="395"/>
        <end position="534"/>
    </location>
</feature>
<dbReference type="Proteomes" id="UP000799538">
    <property type="component" value="Unassembled WGS sequence"/>
</dbReference>
<feature type="region of interest" description="Disordered" evidence="1">
    <location>
        <begin position="206"/>
        <end position="241"/>
    </location>
</feature>
<organism evidence="3 4">
    <name type="scientific">Elsinoe ampelina</name>
    <dbReference type="NCBI Taxonomy" id="302913"/>
    <lineage>
        <taxon>Eukaryota</taxon>
        <taxon>Fungi</taxon>
        <taxon>Dikarya</taxon>
        <taxon>Ascomycota</taxon>
        <taxon>Pezizomycotina</taxon>
        <taxon>Dothideomycetes</taxon>
        <taxon>Dothideomycetidae</taxon>
        <taxon>Myriangiales</taxon>
        <taxon>Elsinoaceae</taxon>
        <taxon>Elsinoe</taxon>
    </lineage>
</organism>